<name>N1NEY1_ARADU</name>
<dbReference type="EMBL" id="HF937570">
    <property type="protein sequence ID" value="CCW28794.1"/>
    <property type="molecule type" value="Genomic_DNA"/>
</dbReference>
<dbReference type="InterPro" id="IPR009091">
    <property type="entry name" value="RCC1/BLIP-II"/>
</dbReference>
<protein>
    <submittedName>
        <fullName evidence="1">Uncharacterized protein</fullName>
    </submittedName>
</protein>
<sequence length="106" mass="11970">MEKDLGLCPNAGRGSLDFGDVLSPLRKPCAPYQPKFLDPIRVEYGTAYTIIIARDGYNMWSWGRGRCGVLRTGNELDCYTSIKVRWSPMTEDSEEEESNSSQTIEE</sequence>
<reference evidence="1" key="2">
    <citation type="submission" date="2013-04" db="EMBL/GenBank/DDBJ databases">
        <authorList>
            <person name="Bertioli D."/>
        </authorList>
    </citation>
    <scope>NUCLEOTIDE SEQUENCE</scope>
</reference>
<evidence type="ECO:0000313" key="1">
    <source>
        <dbReference type="EMBL" id="CCW28794.1"/>
    </source>
</evidence>
<gene>
    <name evidence="1" type="ORF">ARAX_ADH129F24-003</name>
</gene>
<reference evidence="1" key="1">
    <citation type="journal article" date="2013" name="Ann. Bot.">
        <title>The repetitive component of the A genome of peanut (Arachis hypogaea) and its role in remodelling intergenic sequence space since its evolutionary divergence from the B genome.</title>
        <authorList>
            <person name="Bertioli D.J."/>
            <person name="Vidigal B."/>
            <person name="Nielen S."/>
            <person name="Ratnaparkhe M.B."/>
            <person name="Lee T.H."/>
            <person name="Leal-Bertioli S.C."/>
            <person name="Kim C."/>
            <person name="Guimaraes P.M."/>
            <person name="Seijo G."/>
            <person name="Schwarzacher T."/>
            <person name="Paterson A.H."/>
            <person name="Heslop-Harrison P."/>
            <person name="Araujo A.C."/>
        </authorList>
    </citation>
    <scope>NUCLEOTIDE SEQUENCE</scope>
</reference>
<proteinExistence type="predicted"/>
<organism evidence="1">
    <name type="scientific">Arachis duranensis</name>
    <name type="common">Wild peanut</name>
    <dbReference type="NCBI Taxonomy" id="130453"/>
    <lineage>
        <taxon>Eukaryota</taxon>
        <taxon>Viridiplantae</taxon>
        <taxon>Streptophyta</taxon>
        <taxon>Embryophyta</taxon>
        <taxon>Tracheophyta</taxon>
        <taxon>Spermatophyta</taxon>
        <taxon>Magnoliopsida</taxon>
        <taxon>eudicotyledons</taxon>
        <taxon>Gunneridae</taxon>
        <taxon>Pentapetalae</taxon>
        <taxon>rosids</taxon>
        <taxon>fabids</taxon>
        <taxon>Fabales</taxon>
        <taxon>Fabaceae</taxon>
        <taxon>Papilionoideae</taxon>
        <taxon>50 kb inversion clade</taxon>
        <taxon>dalbergioids sensu lato</taxon>
        <taxon>Dalbergieae</taxon>
        <taxon>Pterocarpus clade</taxon>
        <taxon>Arachis</taxon>
    </lineage>
</organism>
<dbReference type="SUPFAM" id="SSF50985">
    <property type="entry name" value="RCC1/BLIP-II"/>
    <property type="match status" value="1"/>
</dbReference>
<dbReference type="AlphaFoldDB" id="N1NEY1"/>
<accession>N1NEY1</accession>